<comment type="caution">
    <text evidence="5">The sequence shown here is derived from an EMBL/GenBank/DDBJ whole genome shotgun (WGS) entry which is preliminary data.</text>
</comment>
<feature type="domain" description="HTH arsR-type" evidence="4">
    <location>
        <begin position="240"/>
        <end position="326"/>
    </location>
</feature>
<evidence type="ECO:0000313" key="6">
    <source>
        <dbReference type="Proteomes" id="UP000548476"/>
    </source>
</evidence>
<dbReference type="InterPro" id="IPR045981">
    <property type="entry name" value="DUF5937"/>
</dbReference>
<dbReference type="GO" id="GO:0003700">
    <property type="term" value="F:DNA-binding transcription factor activity"/>
    <property type="evidence" value="ECO:0007669"/>
    <property type="project" value="InterPro"/>
</dbReference>
<dbReference type="CDD" id="cd00090">
    <property type="entry name" value="HTH_ARSR"/>
    <property type="match status" value="1"/>
</dbReference>
<protein>
    <submittedName>
        <fullName evidence="5">DNA-binding transcriptional ArsR family regulator</fullName>
    </submittedName>
</protein>
<proteinExistence type="predicted"/>
<evidence type="ECO:0000256" key="3">
    <source>
        <dbReference type="ARBA" id="ARBA00023163"/>
    </source>
</evidence>
<evidence type="ECO:0000313" key="5">
    <source>
        <dbReference type="EMBL" id="MBB6035988.1"/>
    </source>
</evidence>
<dbReference type="InterPro" id="IPR036388">
    <property type="entry name" value="WH-like_DNA-bd_sf"/>
</dbReference>
<keyword evidence="3" id="KW-0804">Transcription</keyword>
<reference evidence="5 6" key="1">
    <citation type="submission" date="2020-08" db="EMBL/GenBank/DDBJ databases">
        <title>Genomic Encyclopedia of Type Strains, Phase IV (KMG-IV): sequencing the most valuable type-strain genomes for metagenomic binning, comparative biology and taxonomic classification.</title>
        <authorList>
            <person name="Goeker M."/>
        </authorList>
    </citation>
    <scope>NUCLEOTIDE SEQUENCE [LARGE SCALE GENOMIC DNA]</scope>
    <source>
        <strain evidence="5 6">YIM 65646</strain>
    </source>
</reference>
<dbReference type="PROSITE" id="PS50987">
    <property type="entry name" value="HTH_ARSR_2"/>
    <property type="match status" value="1"/>
</dbReference>
<dbReference type="InterPro" id="IPR001845">
    <property type="entry name" value="HTH_ArsR_DNA-bd_dom"/>
</dbReference>
<gene>
    <name evidence="5" type="ORF">HNR73_003856</name>
</gene>
<dbReference type="SMART" id="SM00418">
    <property type="entry name" value="HTH_ARSR"/>
    <property type="match status" value="1"/>
</dbReference>
<name>A0A841FQB2_9ACTN</name>
<dbReference type="InterPro" id="IPR011991">
    <property type="entry name" value="ArsR-like_HTH"/>
</dbReference>
<dbReference type="InterPro" id="IPR036390">
    <property type="entry name" value="WH_DNA-bd_sf"/>
</dbReference>
<evidence type="ECO:0000256" key="2">
    <source>
        <dbReference type="ARBA" id="ARBA00023125"/>
    </source>
</evidence>
<evidence type="ECO:0000259" key="4">
    <source>
        <dbReference type="PROSITE" id="PS50987"/>
    </source>
</evidence>
<dbReference type="Proteomes" id="UP000548476">
    <property type="component" value="Unassembled WGS sequence"/>
</dbReference>
<organism evidence="5 6">
    <name type="scientific">Phytomonospora endophytica</name>
    <dbReference type="NCBI Taxonomy" id="714109"/>
    <lineage>
        <taxon>Bacteria</taxon>
        <taxon>Bacillati</taxon>
        <taxon>Actinomycetota</taxon>
        <taxon>Actinomycetes</taxon>
        <taxon>Micromonosporales</taxon>
        <taxon>Micromonosporaceae</taxon>
        <taxon>Phytomonospora</taxon>
    </lineage>
</organism>
<dbReference type="Gene3D" id="1.10.10.10">
    <property type="entry name" value="Winged helix-like DNA-binding domain superfamily/Winged helix DNA-binding domain"/>
    <property type="match status" value="1"/>
</dbReference>
<dbReference type="AlphaFoldDB" id="A0A841FQB2"/>
<keyword evidence="2 5" id="KW-0238">DNA-binding</keyword>
<keyword evidence="1" id="KW-0805">Transcription regulation</keyword>
<dbReference type="SUPFAM" id="SSF46785">
    <property type="entry name" value="Winged helix' DNA-binding domain"/>
    <property type="match status" value="1"/>
</dbReference>
<dbReference type="PANTHER" id="PTHR43132">
    <property type="entry name" value="ARSENICAL RESISTANCE OPERON REPRESSOR ARSR-RELATED"/>
    <property type="match status" value="1"/>
</dbReference>
<evidence type="ECO:0000256" key="1">
    <source>
        <dbReference type="ARBA" id="ARBA00023015"/>
    </source>
</evidence>
<dbReference type="EMBL" id="JACHGT010000008">
    <property type="protein sequence ID" value="MBB6035988.1"/>
    <property type="molecule type" value="Genomic_DNA"/>
</dbReference>
<dbReference type="InterPro" id="IPR051011">
    <property type="entry name" value="Metal_resp_trans_reg"/>
</dbReference>
<dbReference type="PANTHER" id="PTHR43132:SF6">
    <property type="entry name" value="HTH-TYPE TRANSCRIPTIONAL REPRESSOR CZRA"/>
    <property type="match status" value="1"/>
</dbReference>
<keyword evidence="6" id="KW-1185">Reference proteome</keyword>
<sequence length="326" mass="35987">MLEMTLTAQDLAFVRFAYSPLWEVVASVRVLKSPPAGSRHRPWIDAVGPRLRSARLDLTLLSDLIPVPTRMIPAFLAPPPTTSAPDLGVELAGLRAVPHERVREGLDRMPGERTPAMAAMYEDPETELPRLADAILAYWELALSPYWARIRGLCERDILYRARLLAEGGVRRLFADLDPMVSWDGEKLRVDHKNVTRQEKSAGLGLLLTPSAFVWPTVFSLTSTPWQPTLRYGPRGIGLLWTPEKRDVSQGLAAVLGRSRAHLLSTLNEPESTRALAIRTGLTSGAVSQHLGALKGAGLVGAHRSGRYVLYARTDLGERLVGRRED</sequence>
<accession>A0A841FQB2</accession>
<dbReference type="Pfam" id="PF19361">
    <property type="entry name" value="DUF5937"/>
    <property type="match status" value="1"/>
</dbReference>
<dbReference type="GO" id="GO:0003677">
    <property type="term" value="F:DNA binding"/>
    <property type="evidence" value="ECO:0007669"/>
    <property type="project" value="UniProtKB-KW"/>
</dbReference>